<dbReference type="STRING" id="100225.SAMN05421595_1645"/>
<evidence type="ECO:0000256" key="6">
    <source>
        <dbReference type="ARBA" id="ARBA00023002"/>
    </source>
</evidence>
<dbReference type="GO" id="GO:0004601">
    <property type="term" value="F:peroxidase activity"/>
    <property type="evidence" value="ECO:0007669"/>
    <property type="project" value="UniProtKB-KW"/>
</dbReference>
<feature type="domain" description="Dyp-type peroxidase C-terminal" evidence="11">
    <location>
        <begin position="226"/>
        <end position="405"/>
    </location>
</feature>
<dbReference type="OrthoDB" id="9781066at2"/>
<dbReference type="PANTHER" id="PTHR30521:SF4">
    <property type="entry name" value="DEFERROCHELATASE"/>
    <property type="match status" value="1"/>
</dbReference>
<dbReference type="PROSITE" id="PS51404">
    <property type="entry name" value="DYP_PEROXIDASE"/>
    <property type="match status" value="1"/>
</dbReference>
<dbReference type="Pfam" id="PF20628">
    <property type="entry name" value="Dyp_perox_C"/>
    <property type="match status" value="1"/>
</dbReference>
<reference evidence="12 13" key="1">
    <citation type="submission" date="2012-08" db="EMBL/GenBank/DDBJ databases">
        <title>Whole genome shotgun sequence of Austwickia chelonae NBRC 105200.</title>
        <authorList>
            <person name="Yoshida I."/>
            <person name="Hosoyama A."/>
            <person name="Tsuchikane K."/>
            <person name="Katsumata H."/>
            <person name="Ando Y."/>
            <person name="Ohji S."/>
            <person name="Hamada M."/>
            <person name="Tamura T."/>
            <person name="Yamazoe A."/>
            <person name="Yamazaki S."/>
            <person name="Fujita N."/>
        </authorList>
    </citation>
    <scope>NUCLEOTIDE SEQUENCE [LARGE SCALE GENOMIC DNA]</scope>
    <source>
        <strain evidence="12 13">NBRC 105200</strain>
    </source>
</reference>
<accession>K6W400</accession>
<evidence type="ECO:0000256" key="1">
    <source>
        <dbReference type="ARBA" id="ARBA00001970"/>
    </source>
</evidence>
<keyword evidence="5" id="KW-0732">Signal</keyword>
<dbReference type="AlphaFoldDB" id="K6W400"/>
<dbReference type="Proteomes" id="UP000008495">
    <property type="component" value="Unassembled WGS sequence"/>
</dbReference>
<sequence>MTPTPAVTPPAGDHAGISRRRLLGGGAVAAGSALAGGVLGHAWGATSTPATVSADAIPLHGPRREPFHGAHQSGILTGQQAHGSFIGLNLRPGSTREDVVSLLRMLTDDAARLTQGRAPLGALEADIAQLPARLTVTFGFGKGLLDAVGKPQAIPPALASLPAFATDRLRPEWGQTDLVLQICSEEPVTLSYARRRLVRDAAAFTTVAWVQTGFGNAPGTEPAGSTPRNLMGMRDGTANESDPARTASVVWSTDPAYPWLVGGSHLVIRRMAIEMEAWDDIEVAAKEEAFGRRLSDGSPLTGKTEKDPVDRLAKNSDGFPVVNPAAHAARAQPRNEGERMMRRAYNYDVGLTPEGKPDVGLIFVCYQKDVTAAFVPVQQRLAESDLLNLWAHHIGSASYAVPPGAEPGEYIGQRLIEG</sequence>
<keyword evidence="7" id="KW-0408">Iron</keyword>
<evidence type="ECO:0000259" key="10">
    <source>
        <dbReference type="Pfam" id="PF04261"/>
    </source>
</evidence>
<comment type="cofactor">
    <cofactor evidence="1">
        <name>heme b</name>
        <dbReference type="ChEBI" id="CHEBI:60344"/>
    </cofactor>
</comment>
<comment type="caution">
    <text evidence="12">The sequence shown here is derived from an EMBL/GenBank/DDBJ whole genome shotgun (WGS) entry which is preliminary data.</text>
</comment>
<evidence type="ECO:0000313" key="13">
    <source>
        <dbReference type="Proteomes" id="UP000008495"/>
    </source>
</evidence>
<evidence type="ECO:0000256" key="4">
    <source>
        <dbReference type="ARBA" id="ARBA00022723"/>
    </source>
</evidence>
<dbReference type="GO" id="GO:0005829">
    <property type="term" value="C:cytosol"/>
    <property type="evidence" value="ECO:0007669"/>
    <property type="project" value="TreeGrafter"/>
</dbReference>
<dbReference type="PANTHER" id="PTHR30521">
    <property type="entry name" value="DEFERROCHELATASE/PEROXIDASE"/>
    <property type="match status" value="1"/>
</dbReference>
<evidence type="ECO:0000256" key="7">
    <source>
        <dbReference type="ARBA" id="ARBA00023004"/>
    </source>
</evidence>
<evidence type="ECO:0000256" key="9">
    <source>
        <dbReference type="SAM" id="MobiDB-lite"/>
    </source>
</evidence>
<keyword evidence="6" id="KW-0560">Oxidoreductase</keyword>
<keyword evidence="13" id="KW-1185">Reference proteome</keyword>
<dbReference type="Pfam" id="PF04261">
    <property type="entry name" value="Dyp_perox_N"/>
    <property type="match status" value="1"/>
</dbReference>
<evidence type="ECO:0000313" key="12">
    <source>
        <dbReference type="EMBL" id="GAB76517.1"/>
    </source>
</evidence>
<keyword evidence="3" id="KW-0349">Heme</keyword>
<comment type="similarity">
    <text evidence="8">Belongs to the DyP-type peroxidase family.</text>
</comment>
<dbReference type="GO" id="GO:0046872">
    <property type="term" value="F:metal ion binding"/>
    <property type="evidence" value="ECO:0007669"/>
    <property type="project" value="UniProtKB-KW"/>
</dbReference>
<dbReference type="RefSeq" id="WP_006501267.1">
    <property type="nucleotide sequence ID" value="NZ_BAGZ01000001.1"/>
</dbReference>
<dbReference type="InterPro" id="IPR006311">
    <property type="entry name" value="TAT_signal"/>
</dbReference>
<proteinExistence type="inferred from homology"/>
<gene>
    <name evidence="12" type="ORF">AUCHE_01_00790</name>
</gene>
<keyword evidence="2 12" id="KW-0575">Peroxidase</keyword>
<dbReference type="InterPro" id="IPR011008">
    <property type="entry name" value="Dimeric_a/b-barrel"/>
</dbReference>
<name>K6W400_9MICO</name>
<dbReference type="EMBL" id="BAGZ01000001">
    <property type="protein sequence ID" value="GAB76517.1"/>
    <property type="molecule type" value="Genomic_DNA"/>
</dbReference>
<evidence type="ECO:0000259" key="11">
    <source>
        <dbReference type="Pfam" id="PF20628"/>
    </source>
</evidence>
<feature type="domain" description="Dyp-type peroxidase N-terminal" evidence="10">
    <location>
        <begin position="72"/>
        <end position="214"/>
    </location>
</feature>
<dbReference type="NCBIfam" id="TIGR01413">
    <property type="entry name" value="Dyp_perox_fam"/>
    <property type="match status" value="1"/>
</dbReference>
<evidence type="ECO:0000256" key="2">
    <source>
        <dbReference type="ARBA" id="ARBA00022559"/>
    </source>
</evidence>
<dbReference type="eggNOG" id="COG2837">
    <property type="taxonomic scope" value="Bacteria"/>
</dbReference>
<protein>
    <submittedName>
        <fullName evidence="12">Putative peroxidase</fullName>
    </submittedName>
</protein>
<organism evidence="12 13">
    <name type="scientific">Austwickia chelonae NBRC 105200</name>
    <dbReference type="NCBI Taxonomy" id="1184607"/>
    <lineage>
        <taxon>Bacteria</taxon>
        <taxon>Bacillati</taxon>
        <taxon>Actinomycetota</taxon>
        <taxon>Actinomycetes</taxon>
        <taxon>Micrococcales</taxon>
        <taxon>Dermatophilaceae</taxon>
        <taxon>Austwickia</taxon>
    </lineage>
</organism>
<dbReference type="InterPro" id="IPR048327">
    <property type="entry name" value="Dyp_perox_N"/>
</dbReference>
<feature type="region of interest" description="Disordered" evidence="9">
    <location>
        <begin position="293"/>
        <end position="317"/>
    </location>
</feature>
<dbReference type="InterPro" id="IPR048328">
    <property type="entry name" value="Dyp_perox_C"/>
</dbReference>
<evidence type="ECO:0000256" key="3">
    <source>
        <dbReference type="ARBA" id="ARBA00022617"/>
    </source>
</evidence>
<evidence type="ECO:0000256" key="8">
    <source>
        <dbReference type="ARBA" id="ARBA00025737"/>
    </source>
</evidence>
<dbReference type="GO" id="GO:0020037">
    <property type="term" value="F:heme binding"/>
    <property type="evidence" value="ECO:0007669"/>
    <property type="project" value="InterPro"/>
</dbReference>
<dbReference type="PROSITE" id="PS51318">
    <property type="entry name" value="TAT"/>
    <property type="match status" value="1"/>
</dbReference>
<dbReference type="InterPro" id="IPR006314">
    <property type="entry name" value="Dyp_peroxidase"/>
</dbReference>
<feature type="region of interest" description="Disordered" evidence="9">
    <location>
        <begin position="218"/>
        <end position="244"/>
    </location>
</feature>
<evidence type="ECO:0000256" key="5">
    <source>
        <dbReference type="ARBA" id="ARBA00022729"/>
    </source>
</evidence>
<keyword evidence="4" id="KW-0479">Metal-binding</keyword>
<feature type="compositionally biased region" description="Basic and acidic residues" evidence="9">
    <location>
        <begin position="303"/>
        <end position="314"/>
    </location>
</feature>
<dbReference type="SUPFAM" id="SSF54909">
    <property type="entry name" value="Dimeric alpha+beta barrel"/>
    <property type="match status" value="1"/>
</dbReference>